<evidence type="ECO:0000259" key="2">
    <source>
        <dbReference type="Pfam" id="PF01266"/>
    </source>
</evidence>
<keyword evidence="1" id="KW-0560">Oxidoreductase</keyword>
<dbReference type="EMBL" id="CAFBLP010000011">
    <property type="protein sequence ID" value="CAB4867849.1"/>
    <property type="molecule type" value="Genomic_DNA"/>
</dbReference>
<name>A0A6J7DHK2_9ZZZZ</name>
<dbReference type="Gene3D" id="3.50.50.60">
    <property type="entry name" value="FAD/NAD(P)-binding domain"/>
    <property type="match status" value="1"/>
</dbReference>
<feature type="domain" description="FAD dependent oxidoreductase" evidence="2">
    <location>
        <begin position="5"/>
        <end position="345"/>
    </location>
</feature>
<organism evidence="3">
    <name type="scientific">freshwater metagenome</name>
    <dbReference type="NCBI Taxonomy" id="449393"/>
    <lineage>
        <taxon>unclassified sequences</taxon>
        <taxon>metagenomes</taxon>
        <taxon>ecological metagenomes</taxon>
    </lineage>
</organism>
<proteinExistence type="predicted"/>
<accession>A0A6J7DHK2</accession>
<gene>
    <name evidence="3" type="ORF">UFOPK3376_00643</name>
</gene>
<dbReference type="InterPro" id="IPR036188">
    <property type="entry name" value="FAD/NAD-bd_sf"/>
</dbReference>
<dbReference type="InterPro" id="IPR006076">
    <property type="entry name" value="FAD-dep_OxRdtase"/>
</dbReference>
<evidence type="ECO:0000256" key="1">
    <source>
        <dbReference type="ARBA" id="ARBA00023002"/>
    </source>
</evidence>
<dbReference type="Gene3D" id="3.30.9.10">
    <property type="entry name" value="D-Amino Acid Oxidase, subunit A, domain 2"/>
    <property type="match status" value="1"/>
</dbReference>
<reference evidence="3" key="1">
    <citation type="submission" date="2020-05" db="EMBL/GenBank/DDBJ databases">
        <authorList>
            <person name="Chiriac C."/>
            <person name="Salcher M."/>
            <person name="Ghai R."/>
            <person name="Kavagutti S V."/>
        </authorList>
    </citation>
    <scope>NUCLEOTIDE SEQUENCE</scope>
</reference>
<dbReference type="PANTHER" id="PTHR13847:SF287">
    <property type="entry name" value="FAD-DEPENDENT OXIDOREDUCTASE DOMAIN-CONTAINING PROTEIN 1"/>
    <property type="match status" value="1"/>
</dbReference>
<dbReference type="SUPFAM" id="SSF51905">
    <property type="entry name" value="FAD/NAD(P)-binding domain"/>
    <property type="match status" value="1"/>
</dbReference>
<dbReference type="GO" id="GO:0005737">
    <property type="term" value="C:cytoplasm"/>
    <property type="evidence" value="ECO:0007669"/>
    <property type="project" value="TreeGrafter"/>
</dbReference>
<dbReference type="GO" id="GO:0016491">
    <property type="term" value="F:oxidoreductase activity"/>
    <property type="evidence" value="ECO:0007669"/>
    <property type="project" value="UniProtKB-KW"/>
</dbReference>
<dbReference type="AlphaFoldDB" id="A0A6J7DHK2"/>
<sequence>MKRYDVLVIGGGIAGVSIGYELAADRTVGLVEMESSLAFHTTGRSAATFLESYGGRVIRLLTTASRAFMEDPPVEFTPPLLSPMPLLWIGAHGAAADVRELHAEVVEFVPDVRLLSPADAAAMSPLVREDWTELAMLEPGASEIDVAAVHAGFTAGLRARGGEIHTSSGVAQLQRTEGGWRAITATGEAFEAPIVINAAGAWCDDVALLAGVEPVGIHPLRRTVFMVSAPDNTDASGLPLVADVRGTFYVKPEGRQYLCSPADETPSLPCDARPEEIDIARAIEHINDATRLDVRHVRSSWAGLRNFVADRTPVVGFDDEAEGFFWFIGQGGYGIQISPALARVGAGLVRDGEIPTDLRARGLRSKHLGRARLAGLTGLQGH</sequence>
<protein>
    <submittedName>
        <fullName evidence="3">Unannotated protein</fullName>
    </submittedName>
</protein>
<dbReference type="Pfam" id="PF01266">
    <property type="entry name" value="DAO"/>
    <property type="match status" value="1"/>
</dbReference>
<evidence type="ECO:0000313" key="3">
    <source>
        <dbReference type="EMBL" id="CAB4867849.1"/>
    </source>
</evidence>
<dbReference type="PANTHER" id="PTHR13847">
    <property type="entry name" value="SARCOSINE DEHYDROGENASE-RELATED"/>
    <property type="match status" value="1"/>
</dbReference>